<evidence type="ECO:0000256" key="4">
    <source>
        <dbReference type="ARBA" id="ARBA00023002"/>
    </source>
</evidence>
<dbReference type="Pfam" id="PF00583">
    <property type="entry name" value="Acetyltransf_1"/>
    <property type="match status" value="1"/>
</dbReference>
<keyword evidence="6" id="KW-0411">Iron-sulfur</keyword>
<evidence type="ECO:0000256" key="2">
    <source>
        <dbReference type="ARBA" id="ARBA00022714"/>
    </source>
</evidence>
<dbReference type="PANTHER" id="PTHR43877">
    <property type="entry name" value="AMINOALKYLPHOSPHONATE N-ACETYLTRANSFERASE-RELATED-RELATED"/>
    <property type="match status" value="1"/>
</dbReference>
<evidence type="ECO:0000256" key="3">
    <source>
        <dbReference type="ARBA" id="ARBA00022723"/>
    </source>
</evidence>
<dbReference type="EMBL" id="JAVDTT010000002">
    <property type="protein sequence ID" value="MDR6841863.1"/>
    <property type="molecule type" value="Genomic_DNA"/>
</dbReference>
<accession>A0ABU1RSV7</accession>
<evidence type="ECO:0000256" key="1">
    <source>
        <dbReference type="ARBA" id="ARBA00022679"/>
    </source>
</evidence>
<keyword evidence="5" id="KW-0408">Iron</keyword>
<dbReference type="InterPro" id="IPR036922">
    <property type="entry name" value="Rieske_2Fe-2S_sf"/>
</dbReference>
<dbReference type="Pfam" id="PF13806">
    <property type="entry name" value="Rieske_2"/>
    <property type="match status" value="1"/>
</dbReference>
<evidence type="ECO:0000259" key="9">
    <source>
        <dbReference type="PROSITE" id="PS51186"/>
    </source>
</evidence>
<evidence type="ECO:0000313" key="11">
    <source>
        <dbReference type="EMBL" id="MDR6841863.1"/>
    </source>
</evidence>
<name>A0ABU1RSV7_9GAMM</name>
<evidence type="ECO:0000256" key="6">
    <source>
        <dbReference type="ARBA" id="ARBA00023014"/>
    </source>
</evidence>
<dbReference type="SUPFAM" id="SSF55729">
    <property type="entry name" value="Acyl-CoA N-acyltransferases (Nat)"/>
    <property type="match status" value="1"/>
</dbReference>
<organism evidence="11 12">
    <name type="scientific">Pseudoxanthomonas sacheonensis</name>
    <dbReference type="NCBI Taxonomy" id="443615"/>
    <lineage>
        <taxon>Bacteria</taxon>
        <taxon>Pseudomonadati</taxon>
        <taxon>Pseudomonadota</taxon>
        <taxon>Gammaproteobacteria</taxon>
        <taxon>Lysobacterales</taxon>
        <taxon>Lysobacteraceae</taxon>
        <taxon>Pseudoxanthomonas</taxon>
    </lineage>
</organism>
<dbReference type="NCBIfam" id="TIGR02378">
    <property type="entry name" value="nirD_assim_sml"/>
    <property type="match status" value="1"/>
</dbReference>
<keyword evidence="3" id="KW-0479">Metal-binding</keyword>
<keyword evidence="8" id="KW-0012">Acyltransferase</keyword>
<dbReference type="CDD" id="cd04301">
    <property type="entry name" value="NAT_SF"/>
    <property type="match status" value="1"/>
</dbReference>
<dbReference type="InterPro" id="IPR000182">
    <property type="entry name" value="GNAT_dom"/>
</dbReference>
<dbReference type="InterPro" id="IPR016181">
    <property type="entry name" value="Acyl_CoA_acyltransferase"/>
</dbReference>
<feature type="domain" description="Rieske" evidence="10">
    <location>
        <begin position="11"/>
        <end position="108"/>
    </location>
</feature>
<comment type="caution">
    <text evidence="11">The sequence shown here is derived from an EMBL/GenBank/DDBJ whole genome shotgun (WGS) entry which is preliminary data.</text>
</comment>
<dbReference type="InterPro" id="IPR050832">
    <property type="entry name" value="Bact_Acetyltransf"/>
</dbReference>
<dbReference type="InterPro" id="IPR012748">
    <property type="entry name" value="Rieske-like_NirD"/>
</dbReference>
<dbReference type="Proteomes" id="UP001254759">
    <property type="component" value="Unassembled WGS sequence"/>
</dbReference>
<keyword evidence="1" id="KW-0808">Transferase</keyword>
<keyword evidence="12" id="KW-1185">Reference proteome</keyword>
<dbReference type="PROSITE" id="PS51186">
    <property type="entry name" value="GNAT"/>
    <property type="match status" value="1"/>
</dbReference>
<protein>
    <submittedName>
        <fullName evidence="11">NAD(P)H-dependent nitrite reductase small subunit</fullName>
    </submittedName>
</protein>
<keyword evidence="4" id="KW-0560">Oxidoreductase</keyword>
<gene>
    <name evidence="11" type="ORF">J2W94_002148</name>
</gene>
<sequence length="307" mass="32789">MSTSSTAAPDWVEVCRLDDIPALGARVLERDGGDNIALFRTASGNVFALRDRCPHKGGPLSQGIVAGETVTCPLHSWNLSLDSGEARAPDVGCVTTYPVRVEDGVVWLSPGLTPAAAHAGSGVDCQHSSSATVAPVQSGLDIRLDNLEGPEVLALLREHLGSMEHTAPAESRHALDLVGLREPGITFWSVWDGPALAGFGALKHMTESHAEIKSMRTAASHLRRGVASKMLRHLIQEAATRGYSRLSLETGSMEFFEAARHLYASFGFTPCPPFGDYRPDPNSVFMTLDIAGSPGDPFDPKPRRGVT</sequence>
<evidence type="ECO:0000256" key="5">
    <source>
        <dbReference type="ARBA" id="ARBA00023004"/>
    </source>
</evidence>
<evidence type="ECO:0000259" key="10">
    <source>
        <dbReference type="PROSITE" id="PS51296"/>
    </source>
</evidence>
<reference evidence="11 12" key="1">
    <citation type="submission" date="2023-07" db="EMBL/GenBank/DDBJ databases">
        <title>Sorghum-associated microbial communities from plants grown in Nebraska, USA.</title>
        <authorList>
            <person name="Schachtman D."/>
        </authorList>
    </citation>
    <scope>NUCLEOTIDE SEQUENCE [LARGE SCALE GENOMIC DNA]</scope>
    <source>
        <strain evidence="11 12">BE107</strain>
    </source>
</reference>
<keyword evidence="2" id="KW-0001">2Fe-2S</keyword>
<dbReference type="SUPFAM" id="SSF50022">
    <property type="entry name" value="ISP domain"/>
    <property type="match status" value="1"/>
</dbReference>
<keyword evidence="7" id="KW-0534">Nitrate assimilation</keyword>
<dbReference type="Gene3D" id="2.102.10.10">
    <property type="entry name" value="Rieske [2Fe-2S] iron-sulphur domain"/>
    <property type="match status" value="1"/>
</dbReference>
<dbReference type="Gene3D" id="3.40.630.30">
    <property type="match status" value="1"/>
</dbReference>
<feature type="domain" description="N-acetyltransferase" evidence="9">
    <location>
        <begin position="140"/>
        <end position="291"/>
    </location>
</feature>
<dbReference type="PANTHER" id="PTHR43877:SF5">
    <property type="entry name" value="BLL8307 PROTEIN"/>
    <property type="match status" value="1"/>
</dbReference>
<evidence type="ECO:0000313" key="12">
    <source>
        <dbReference type="Proteomes" id="UP001254759"/>
    </source>
</evidence>
<dbReference type="PROSITE" id="PS51296">
    <property type="entry name" value="RIESKE"/>
    <property type="match status" value="1"/>
</dbReference>
<dbReference type="InterPro" id="IPR017941">
    <property type="entry name" value="Rieske_2Fe-2S"/>
</dbReference>
<dbReference type="CDD" id="cd03530">
    <property type="entry name" value="Rieske_NirD_small_Bacillus"/>
    <property type="match status" value="1"/>
</dbReference>
<proteinExistence type="predicted"/>
<evidence type="ECO:0000256" key="8">
    <source>
        <dbReference type="ARBA" id="ARBA00023315"/>
    </source>
</evidence>
<evidence type="ECO:0000256" key="7">
    <source>
        <dbReference type="ARBA" id="ARBA00023063"/>
    </source>
</evidence>